<comment type="caution">
    <text evidence="2">The sequence shown here is derived from an EMBL/GenBank/DDBJ whole genome shotgun (WGS) entry which is preliminary data.</text>
</comment>
<organism evidence="2 3">
    <name type="scientific">Salana multivorans</name>
    <dbReference type="NCBI Taxonomy" id="120377"/>
    <lineage>
        <taxon>Bacteria</taxon>
        <taxon>Bacillati</taxon>
        <taxon>Actinomycetota</taxon>
        <taxon>Actinomycetes</taxon>
        <taxon>Micrococcales</taxon>
        <taxon>Beutenbergiaceae</taxon>
        <taxon>Salana</taxon>
    </lineage>
</organism>
<dbReference type="InterPro" id="IPR025361">
    <property type="entry name" value="DUF4265"/>
</dbReference>
<evidence type="ECO:0000313" key="2">
    <source>
        <dbReference type="EMBL" id="ROR96160.1"/>
    </source>
</evidence>
<gene>
    <name evidence="2" type="ORF">EDD28_0736</name>
</gene>
<keyword evidence="1" id="KW-1133">Transmembrane helix</keyword>
<proteinExistence type="predicted"/>
<accession>A0A3N2D8S1</accession>
<reference evidence="2 3" key="1">
    <citation type="submission" date="2018-11" db="EMBL/GenBank/DDBJ databases">
        <title>Sequencing the genomes of 1000 actinobacteria strains.</title>
        <authorList>
            <person name="Klenk H.-P."/>
        </authorList>
    </citation>
    <scope>NUCLEOTIDE SEQUENCE [LARGE SCALE GENOMIC DNA]</scope>
    <source>
        <strain evidence="2 3">DSM 13521</strain>
    </source>
</reference>
<dbReference type="Pfam" id="PF14085">
    <property type="entry name" value="DUF4265"/>
    <property type="match status" value="1"/>
</dbReference>
<dbReference type="RefSeq" id="WP_123738379.1">
    <property type="nucleotide sequence ID" value="NZ_RKHQ01000001.1"/>
</dbReference>
<feature type="transmembrane region" description="Helical" evidence="1">
    <location>
        <begin position="408"/>
        <end position="427"/>
    </location>
</feature>
<sequence length="568" mass="60489">MSERPTVHPAPAWGFKADAEYLAGNELLPVRTLPDGLVEVCAVPLRRPRLALGDVLRPVENGYEVWSRSGHGTVLVWLGSSYLPRTELVEELVGLGAVVEREGENLLALDVAPSVAAGVMGRLAELAEDGLLELDTRQPPVVAPDPADAAALGAGIRALADAHAEELGEGHERVVVQVGRGELALALENLLPTLVERSIPLSTDEHARTMDLWGRAGLPTDLMASYGIRVDTAPPGWPASVLAYLTTTLADATDPVVQWPGLGRLPLDVARTVSDSQSFTIGAPRGTRLLVVGPARVESVGPYLVLTGFSYAEATYEELPLHRRGRVVTTGPLVLAPAAEPDYREGGSASATAKLSERTQRLHDLLAAPGGVRRLTVRRRWHELFLGVLLGIAMLAIGLGTIEEYPPFATTVLLVGGLAAMIVPGAVNRFRRASAGRRFASDGWLASPTGLDVADQQQPSSGAIAILLPEDMPRDQRQTVADAINAVAARPDTVAATVRTVQWYVTRGISARTFDASLPSRVVLTCLRKHHLGVRAYAIVPRRRGSVVDVLAVREGALRAVGFSAPES</sequence>
<name>A0A3N2D8S1_9MICO</name>
<feature type="transmembrane region" description="Helical" evidence="1">
    <location>
        <begin position="384"/>
        <end position="402"/>
    </location>
</feature>
<dbReference type="AlphaFoldDB" id="A0A3N2D8S1"/>
<evidence type="ECO:0000256" key="1">
    <source>
        <dbReference type="SAM" id="Phobius"/>
    </source>
</evidence>
<protein>
    <submittedName>
        <fullName evidence="2">Uncharacterized protein DUF4265</fullName>
    </submittedName>
</protein>
<keyword evidence="1" id="KW-0812">Transmembrane</keyword>
<dbReference type="EMBL" id="RKHQ01000001">
    <property type="protein sequence ID" value="ROR96160.1"/>
    <property type="molecule type" value="Genomic_DNA"/>
</dbReference>
<evidence type="ECO:0000313" key="3">
    <source>
        <dbReference type="Proteomes" id="UP000275356"/>
    </source>
</evidence>
<dbReference type="Proteomes" id="UP000275356">
    <property type="component" value="Unassembled WGS sequence"/>
</dbReference>
<keyword evidence="1" id="KW-0472">Membrane</keyword>
<keyword evidence="3" id="KW-1185">Reference proteome</keyword>